<evidence type="ECO:0000313" key="2">
    <source>
        <dbReference type="Proteomes" id="UP000284548"/>
    </source>
</evidence>
<sequence length="61" mass="7324">MDAYEKQMFDAWGISIFVGFDFHNVDALRLKSRKELLTLLFRKLLILRIYSINIVCHNRCF</sequence>
<protein>
    <submittedName>
        <fullName evidence="1">Uncharacterized protein</fullName>
    </submittedName>
</protein>
<gene>
    <name evidence="1" type="ORF">DW192_16500</name>
</gene>
<comment type="caution">
    <text evidence="1">The sequence shown here is derived from an EMBL/GenBank/DDBJ whole genome shotgun (WGS) entry which is preliminary data.</text>
</comment>
<dbReference type="Proteomes" id="UP000284548">
    <property type="component" value="Unassembled WGS sequence"/>
</dbReference>
<organism evidence="1 2">
    <name type="scientific">Segatella copri</name>
    <dbReference type="NCBI Taxonomy" id="165179"/>
    <lineage>
        <taxon>Bacteria</taxon>
        <taxon>Pseudomonadati</taxon>
        <taxon>Bacteroidota</taxon>
        <taxon>Bacteroidia</taxon>
        <taxon>Bacteroidales</taxon>
        <taxon>Prevotellaceae</taxon>
        <taxon>Segatella</taxon>
    </lineage>
</organism>
<evidence type="ECO:0000313" key="1">
    <source>
        <dbReference type="EMBL" id="RHH73406.1"/>
    </source>
</evidence>
<proteinExistence type="predicted"/>
<reference evidence="1 2" key="1">
    <citation type="submission" date="2018-08" db="EMBL/GenBank/DDBJ databases">
        <title>A genome reference for cultivated species of the human gut microbiota.</title>
        <authorList>
            <person name="Zou Y."/>
            <person name="Xue W."/>
            <person name="Luo G."/>
        </authorList>
    </citation>
    <scope>NUCLEOTIDE SEQUENCE [LARGE SCALE GENOMIC DNA]</scope>
    <source>
        <strain evidence="1 2">AM16-54</strain>
    </source>
</reference>
<name>A0A414XIA5_9BACT</name>
<dbReference type="EMBL" id="QRKB01000115">
    <property type="protein sequence ID" value="RHH73406.1"/>
    <property type="molecule type" value="Genomic_DNA"/>
</dbReference>
<dbReference type="AlphaFoldDB" id="A0A414XIA5"/>
<accession>A0A414XIA5</accession>